<sequence>MSGAQLPCILRATAPFVYVRLHGPDPHSLYGGSYSDEDLSWWASRLWEWETQGHSAFVYFNNDGGGNAVRNASKLKTFVENGTF</sequence>
<reference evidence="1 2" key="1">
    <citation type="journal article" date="2022" name="Front. Microbiol.">
        <title>High genomic differentiation and limited gene flow indicate recent cryptic speciation within the genus Laspinema (cyanobacteria).</title>
        <authorList>
            <person name="Stanojkovic A."/>
            <person name="Skoupy S."/>
            <person name="Skaloud P."/>
            <person name="Dvorak P."/>
        </authorList>
    </citation>
    <scope>NUCLEOTIDE SEQUENCE [LARGE SCALE GENOMIC DNA]</scope>
    <source>
        <strain evidence="1 2">D2a</strain>
    </source>
</reference>
<dbReference type="EMBL" id="JAMXFF010000004">
    <property type="protein sequence ID" value="MCT7965652.1"/>
    <property type="molecule type" value="Genomic_DNA"/>
</dbReference>
<evidence type="ECO:0000313" key="2">
    <source>
        <dbReference type="Proteomes" id="UP001525890"/>
    </source>
</evidence>
<protein>
    <submittedName>
        <fullName evidence="1">DUF72 domain-containing protein</fullName>
    </submittedName>
</protein>
<dbReference type="PANTHER" id="PTHR30348:SF4">
    <property type="entry name" value="DUF72 DOMAIN-CONTAINING PROTEIN"/>
    <property type="match status" value="1"/>
</dbReference>
<dbReference type="Gene3D" id="3.20.20.410">
    <property type="entry name" value="Protein of unknown function UPF0759"/>
    <property type="match status" value="1"/>
</dbReference>
<dbReference type="Proteomes" id="UP001525890">
    <property type="component" value="Unassembled WGS sequence"/>
</dbReference>
<gene>
    <name evidence="1" type="ORF">NG799_04795</name>
</gene>
<dbReference type="InterPro" id="IPR036520">
    <property type="entry name" value="UPF0759_sf"/>
</dbReference>
<dbReference type="SUPFAM" id="SSF117396">
    <property type="entry name" value="TM1631-like"/>
    <property type="match status" value="1"/>
</dbReference>
<name>A0ABT2MLP3_9CYAN</name>
<dbReference type="InterPro" id="IPR002763">
    <property type="entry name" value="DUF72"/>
</dbReference>
<dbReference type="PANTHER" id="PTHR30348">
    <property type="entry name" value="UNCHARACTERIZED PROTEIN YECE"/>
    <property type="match status" value="1"/>
</dbReference>
<organism evidence="1 2">
    <name type="scientific">Laspinema palackyanum D2a</name>
    <dbReference type="NCBI Taxonomy" id="2953684"/>
    <lineage>
        <taxon>Bacteria</taxon>
        <taxon>Bacillati</taxon>
        <taxon>Cyanobacteriota</taxon>
        <taxon>Cyanophyceae</taxon>
        <taxon>Oscillatoriophycideae</taxon>
        <taxon>Oscillatoriales</taxon>
        <taxon>Laspinemataceae</taxon>
        <taxon>Laspinema</taxon>
        <taxon>Laspinema palackyanum</taxon>
    </lineage>
</organism>
<comment type="caution">
    <text evidence="1">The sequence shown here is derived from an EMBL/GenBank/DDBJ whole genome shotgun (WGS) entry which is preliminary data.</text>
</comment>
<keyword evidence="2" id="KW-1185">Reference proteome</keyword>
<dbReference type="Pfam" id="PF01904">
    <property type="entry name" value="DUF72"/>
    <property type="match status" value="1"/>
</dbReference>
<evidence type="ECO:0000313" key="1">
    <source>
        <dbReference type="EMBL" id="MCT7965652.1"/>
    </source>
</evidence>
<proteinExistence type="predicted"/>
<accession>A0ABT2MLP3</accession>